<dbReference type="Proteomes" id="UP000186817">
    <property type="component" value="Unassembled WGS sequence"/>
</dbReference>
<feature type="chain" id="PRO_5012118838" evidence="4">
    <location>
        <begin position="22"/>
        <end position="394"/>
    </location>
</feature>
<dbReference type="OrthoDB" id="420560at2759"/>
<keyword evidence="3" id="KW-0812">Transmembrane</keyword>
<sequence length="394" mass="44129">MLSHMRSSFLVLLLLFGSSWSETNQASSRMCSEKDSKSTKSVLLVQMAIAPLRSKMNSTARTEDENQSEHHELLSANVRSKESLVQEFSVRLATALGVTDIISLCVLALVFLLALYFVWGGSWNKLEENPYGELKNTGMRASREAKDKFNQWQAAQEHGSPVGAYSPSQASSDAFPTSPADDSSHVKRRVCSCGPRYVINRHRLMCGMDEWSLKKRQEDKICALGLNSPGAQKIKAINSRRAELLREQKALARGLRRSVGEDIVVQRSNVKAQQVAVKKSRQMFGSMDSHRKPMPSEEASEGLAHSLQTVLRVSQELESLQKEVQQLEKAEKAEQQKGTQVKVNSLNDWFGRYGEPKRQSQPVEMARSCIMKPRRLPFLGTSNAVTLRKGHLIK</sequence>
<organism evidence="5 6">
    <name type="scientific">Symbiodinium microadriaticum</name>
    <name type="common">Dinoflagellate</name>
    <name type="synonym">Zooxanthella microadriatica</name>
    <dbReference type="NCBI Taxonomy" id="2951"/>
    <lineage>
        <taxon>Eukaryota</taxon>
        <taxon>Sar</taxon>
        <taxon>Alveolata</taxon>
        <taxon>Dinophyceae</taxon>
        <taxon>Suessiales</taxon>
        <taxon>Symbiodiniaceae</taxon>
        <taxon>Symbiodinium</taxon>
    </lineage>
</organism>
<evidence type="ECO:0000313" key="6">
    <source>
        <dbReference type="Proteomes" id="UP000186817"/>
    </source>
</evidence>
<comment type="caution">
    <text evidence="5">The sequence shown here is derived from an EMBL/GenBank/DDBJ whole genome shotgun (WGS) entry which is preliminary data.</text>
</comment>
<feature type="region of interest" description="Disordered" evidence="2">
    <location>
        <begin position="276"/>
        <end position="297"/>
    </location>
</feature>
<keyword evidence="6" id="KW-1185">Reference proteome</keyword>
<keyword evidence="4" id="KW-0732">Signal</keyword>
<evidence type="ECO:0000256" key="2">
    <source>
        <dbReference type="SAM" id="MobiDB-lite"/>
    </source>
</evidence>
<feature type="region of interest" description="Disordered" evidence="2">
    <location>
        <begin position="159"/>
        <end position="183"/>
    </location>
</feature>
<dbReference type="AlphaFoldDB" id="A0A1Q9DJU6"/>
<feature type="compositionally biased region" description="Polar residues" evidence="2">
    <location>
        <begin position="166"/>
        <end position="175"/>
    </location>
</feature>
<gene>
    <name evidence="5" type="ORF">AK812_SmicGene22444</name>
</gene>
<dbReference type="EMBL" id="LSRX01000502">
    <property type="protein sequence ID" value="OLP95436.1"/>
    <property type="molecule type" value="Genomic_DNA"/>
</dbReference>
<accession>A0A1Q9DJU6</accession>
<feature type="transmembrane region" description="Helical" evidence="3">
    <location>
        <begin position="101"/>
        <end position="119"/>
    </location>
</feature>
<reference evidence="5 6" key="1">
    <citation type="submission" date="2016-02" db="EMBL/GenBank/DDBJ databases">
        <title>Genome analysis of coral dinoflagellate symbionts highlights evolutionary adaptations to a symbiotic lifestyle.</title>
        <authorList>
            <person name="Aranda M."/>
            <person name="Li Y."/>
            <person name="Liew Y.J."/>
            <person name="Baumgarten S."/>
            <person name="Simakov O."/>
            <person name="Wilson M."/>
            <person name="Piel J."/>
            <person name="Ashoor H."/>
            <person name="Bougouffa S."/>
            <person name="Bajic V.B."/>
            <person name="Ryu T."/>
            <person name="Ravasi T."/>
            <person name="Bayer T."/>
            <person name="Micklem G."/>
            <person name="Kim H."/>
            <person name="Bhak J."/>
            <person name="Lajeunesse T.C."/>
            <person name="Voolstra C.R."/>
        </authorList>
    </citation>
    <scope>NUCLEOTIDE SEQUENCE [LARGE SCALE GENOMIC DNA]</scope>
    <source>
        <strain evidence="5 6">CCMP2467</strain>
    </source>
</reference>
<evidence type="ECO:0000256" key="1">
    <source>
        <dbReference type="SAM" id="Coils"/>
    </source>
</evidence>
<keyword evidence="3" id="KW-1133">Transmembrane helix</keyword>
<proteinExistence type="predicted"/>
<feature type="coiled-coil region" evidence="1">
    <location>
        <begin position="310"/>
        <end position="337"/>
    </location>
</feature>
<name>A0A1Q9DJU6_SYMMI</name>
<feature type="signal peptide" evidence="4">
    <location>
        <begin position="1"/>
        <end position="21"/>
    </location>
</feature>
<protein>
    <submittedName>
        <fullName evidence="5">Uncharacterized protein</fullName>
    </submittedName>
</protein>
<evidence type="ECO:0000256" key="4">
    <source>
        <dbReference type="SAM" id="SignalP"/>
    </source>
</evidence>
<keyword evidence="1" id="KW-0175">Coiled coil</keyword>
<keyword evidence="3" id="KW-0472">Membrane</keyword>
<evidence type="ECO:0000256" key="3">
    <source>
        <dbReference type="SAM" id="Phobius"/>
    </source>
</evidence>
<evidence type="ECO:0000313" key="5">
    <source>
        <dbReference type="EMBL" id="OLP95436.1"/>
    </source>
</evidence>